<feature type="domain" description="DUF4350" evidence="1">
    <location>
        <begin position="37"/>
        <end position="227"/>
    </location>
</feature>
<proteinExistence type="predicted"/>
<reference evidence="3" key="1">
    <citation type="submission" date="2016-10" db="EMBL/GenBank/DDBJ databases">
        <authorList>
            <person name="Varghese N."/>
            <person name="Submissions S."/>
        </authorList>
    </citation>
    <scope>NUCLEOTIDE SEQUENCE [LARGE SCALE GENOMIC DNA]</scope>
    <source>
        <strain evidence="3">DSM 17044</strain>
    </source>
</reference>
<evidence type="ECO:0000313" key="2">
    <source>
        <dbReference type="EMBL" id="SEN31126.1"/>
    </source>
</evidence>
<name>A0A1H8FHL2_STIAU</name>
<organism evidence="2 3">
    <name type="scientific">Stigmatella aurantiaca</name>
    <dbReference type="NCBI Taxonomy" id="41"/>
    <lineage>
        <taxon>Bacteria</taxon>
        <taxon>Pseudomonadati</taxon>
        <taxon>Myxococcota</taxon>
        <taxon>Myxococcia</taxon>
        <taxon>Myxococcales</taxon>
        <taxon>Cystobacterineae</taxon>
        <taxon>Archangiaceae</taxon>
        <taxon>Stigmatella</taxon>
    </lineage>
</organism>
<keyword evidence="3" id="KW-1185">Reference proteome</keyword>
<evidence type="ECO:0000313" key="3">
    <source>
        <dbReference type="Proteomes" id="UP000182719"/>
    </source>
</evidence>
<sequence length="395" mass="42817">MRNLRTALFFGLLITLAAALGLVVRQAPPESTVPSVDNPGPLGLRALYLYLKEGGAPVEAHRDSLESLPPDTRTLVLPAPQARAVSTGEVAALERFVRGGGTLVVLVSHEKDQGQPALSLWLELGQGPLLPTRERGLPADTQDLGGTTLDVWLPAGAVYGLKNLRVSRDRGVTVGKPEAVPLAGLENAVGLWRLGLGQGEVYVAAGADLAENRRLELLDNLRFWEALAARGPLRFDEFHHAAAPPPPLSRGIWVFALQCLAVGLLYAVSRGTRFGAPRPLQPVRHRSSVEYARSMGWLARRSRVERELLPELAHGLRQLMHERLGIALTLSEEEAARLLEQRCGLPAPHYLEARAQLARALDQPAVTPRDYARIAARYARLEDVITGRATGPGPP</sequence>
<dbReference type="RefSeq" id="WP_075011377.1">
    <property type="nucleotide sequence ID" value="NZ_FOAP01000037.1"/>
</dbReference>
<accession>A0A1H8FHL2</accession>
<dbReference type="Proteomes" id="UP000182719">
    <property type="component" value="Unassembled WGS sequence"/>
</dbReference>
<protein>
    <recommendedName>
        <fullName evidence="1">DUF4350 domain-containing protein</fullName>
    </recommendedName>
</protein>
<dbReference type="OrthoDB" id="5489478at2"/>
<evidence type="ECO:0000259" key="1">
    <source>
        <dbReference type="Pfam" id="PF14258"/>
    </source>
</evidence>
<dbReference type="InterPro" id="IPR029062">
    <property type="entry name" value="Class_I_gatase-like"/>
</dbReference>
<dbReference type="Pfam" id="PF14258">
    <property type="entry name" value="DUF4350"/>
    <property type="match status" value="1"/>
</dbReference>
<dbReference type="EMBL" id="FOAP01000037">
    <property type="protein sequence ID" value="SEN31126.1"/>
    <property type="molecule type" value="Genomic_DNA"/>
</dbReference>
<dbReference type="AlphaFoldDB" id="A0A1H8FHL2"/>
<dbReference type="SUPFAM" id="SSF52317">
    <property type="entry name" value="Class I glutamine amidotransferase-like"/>
    <property type="match status" value="1"/>
</dbReference>
<dbReference type="InterPro" id="IPR025646">
    <property type="entry name" value="DUF4350"/>
</dbReference>
<gene>
    <name evidence="2" type="ORF">SAMN05444354_13737</name>
</gene>